<dbReference type="PROSITE" id="PS50940">
    <property type="entry name" value="CHIT_BIND_II"/>
    <property type="match status" value="1"/>
</dbReference>
<keyword evidence="5" id="KW-0378">Hydrolase</keyword>
<dbReference type="InterPro" id="IPR050314">
    <property type="entry name" value="Glycosyl_Hydrlase_18"/>
</dbReference>
<dbReference type="CDD" id="cd02872">
    <property type="entry name" value="GH18_chitolectin_chitotriosidase"/>
    <property type="match status" value="1"/>
</dbReference>
<evidence type="ECO:0000259" key="10">
    <source>
        <dbReference type="PROSITE" id="PS50940"/>
    </source>
</evidence>
<dbReference type="InterPro" id="IPR017853">
    <property type="entry name" value="GH"/>
</dbReference>
<reference evidence="12" key="3">
    <citation type="submission" date="2025-09" db="UniProtKB">
        <authorList>
            <consortium name="Ensembl"/>
        </authorList>
    </citation>
    <scope>IDENTIFICATION</scope>
</reference>
<evidence type="ECO:0000256" key="2">
    <source>
        <dbReference type="ARBA" id="ARBA00009121"/>
    </source>
</evidence>
<protein>
    <recommendedName>
        <fullName evidence="3">chitinase</fullName>
        <ecNumber evidence="3">3.2.1.14</ecNumber>
    </recommendedName>
</protein>
<dbReference type="GO" id="GO:0006032">
    <property type="term" value="P:chitin catabolic process"/>
    <property type="evidence" value="ECO:0007669"/>
    <property type="project" value="UniProtKB-KW"/>
</dbReference>
<dbReference type="InterPro" id="IPR036508">
    <property type="entry name" value="Chitin-bd_dom_sf"/>
</dbReference>
<dbReference type="Pfam" id="PF01607">
    <property type="entry name" value="CBM_14"/>
    <property type="match status" value="1"/>
</dbReference>
<dbReference type="PROSITE" id="PS01095">
    <property type="entry name" value="GH18_1"/>
    <property type="match status" value="1"/>
</dbReference>
<keyword evidence="7" id="KW-1015">Disulfide bond</keyword>
<dbReference type="Proteomes" id="UP000694400">
    <property type="component" value="Chromosome 26"/>
</dbReference>
<dbReference type="GO" id="GO:0008061">
    <property type="term" value="F:chitin binding"/>
    <property type="evidence" value="ECO:0007669"/>
    <property type="project" value="UniProtKB-KW"/>
</dbReference>
<evidence type="ECO:0000256" key="6">
    <source>
        <dbReference type="ARBA" id="ARBA00023024"/>
    </source>
</evidence>
<organism evidence="12 13">
    <name type="scientific">Anas platyrhynchos</name>
    <name type="common">Mallard</name>
    <name type="synonym">Anas boschas</name>
    <dbReference type="NCBI Taxonomy" id="8839"/>
    <lineage>
        <taxon>Eukaryota</taxon>
        <taxon>Metazoa</taxon>
        <taxon>Chordata</taxon>
        <taxon>Craniata</taxon>
        <taxon>Vertebrata</taxon>
        <taxon>Euteleostomi</taxon>
        <taxon>Archelosauria</taxon>
        <taxon>Archosauria</taxon>
        <taxon>Dinosauria</taxon>
        <taxon>Saurischia</taxon>
        <taxon>Theropoda</taxon>
        <taxon>Coelurosauria</taxon>
        <taxon>Aves</taxon>
        <taxon>Neognathae</taxon>
        <taxon>Galloanserae</taxon>
        <taxon>Anseriformes</taxon>
        <taxon>Anatidae</taxon>
        <taxon>Anatinae</taxon>
        <taxon>Anas</taxon>
    </lineage>
</organism>
<reference evidence="12" key="1">
    <citation type="submission" date="2019-08" db="EMBL/GenBank/DDBJ databases">
        <title>Three high-quality genomes provides insights into domestication of ducks.</title>
        <authorList>
            <person name="Hou Z.C."/>
            <person name="Zhu F."/>
            <person name="Yin Z.T."/>
            <person name="Zhang F."/>
        </authorList>
    </citation>
    <scope>NUCLEOTIDE SEQUENCE [LARGE SCALE GENOMIC DNA]</scope>
</reference>
<dbReference type="Pfam" id="PF00704">
    <property type="entry name" value="Glyco_hydro_18"/>
    <property type="match status" value="2"/>
</dbReference>
<evidence type="ECO:0000256" key="5">
    <source>
        <dbReference type="ARBA" id="ARBA00022801"/>
    </source>
</evidence>
<keyword evidence="9" id="KW-0624">Polysaccharide degradation</keyword>
<reference evidence="12" key="2">
    <citation type="submission" date="2025-08" db="UniProtKB">
        <authorList>
            <consortium name="Ensembl"/>
        </authorList>
    </citation>
    <scope>IDENTIFICATION</scope>
</reference>
<dbReference type="InterPro" id="IPR002557">
    <property type="entry name" value="Chitin-bd_dom"/>
</dbReference>
<evidence type="ECO:0000256" key="3">
    <source>
        <dbReference type="ARBA" id="ARBA00012729"/>
    </source>
</evidence>
<dbReference type="Ensembl" id="ENSAPLT00020024646.1">
    <property type="protein sequence ID" value="ENSAPLP00020022825.1"/>
    <property type="gene ID" value="ENSAPLG00020015713.1"/>
</dbReference>
<dbReference type="InterPro" id="IPR001223">
    <property type="entry name" value="Glyco_hydro18_cat"/>
</dbReference>
<feature type="domain" description="Chitin-binding type-2" evidence="10">
    <location>
        <begin position="337"/>
        <end position="386"/>
    </location>
</feature>
<dbReference type="SUPFAM" id="SSF51445">
    <property type="entry name" value="(Trans)glycosidases"/>
    <property type="match status" value="1"/>
</dbReference>
<evidence type="ECO:0000313" key="13">
    <source>
        <dbReference type="Proteomes" id="UP000694400"/>
    </source>
</evidence>
<dbReference type="SMART" id="SM00636">
    <property type="entry name" value="Glyco_18"/>
    <property type="match status" value="1"/>
</dbReference>
<evidence type="ECO:0000256" key="7">
    <source>
        <dbReference type="ARBA" id="ARBA00023157"/>
    </source>
</evidence>
<dbReference type="SMART" id="SM00494">
    <property type="entry name" value="ChtBD2"/>
    <property type="match status" value="1"/>
</dbReference>
<dbReference type="PROSITE" id="PS51910">
    <property type="entry name" value="GH18_2"/>
    <property type="match status" value="1"/>
</dbReference>
<feature type="domain" description="GH18" evidence="11">
    <location>
        <begin position="5"/>
        <end position="312"/>
    </location>
</feature>
<dbReference type="Gene3D" id="3.20.20.80">
    <property type="entry name" value="Glycosidases"/>
    <property type="match status" value="2"/>
</dbReference>
<keyword evidence="9" id="KW-0119">Carbohydrate metabolism</keyword>
<dbReference type="GO" id="GO:0000272">
    <property type="term" value="P:polysaccharide catabolic process"/>
    <property type="evidence" value="ECO:0007669"/>
    <property type="project" value="UniProtKB-KW"/>
</dbReference>
<sequence length="386" mass="42000">IGTAYVLSCYFTNWAQYRPGLGSFMPDNIDPCLCTHLLYAFTLYRSFNGLKNQNKNLKTLLSIGGWNFGTDKFSTMVSTPENRQTFISSVIKFLRQYQFDGLDIDWEYPGSRGSPAQDKALFLGILQEMLAAFEEEAKQVGKPRLMITAAVAAGLSNIQSGYEIAELGKYLDYFNVMTYDFHGSWDAQTGENSPLYKGPGDTDGNIYFNVDYAMNYWKSNASGPGPAGPYTQEAGTLAYYEICTLLNSGATQVWDAPQDVPYSFNIKADWLKKNNYAGAMVWAIDLDDFTGSFCKQGKYPLITTLKNALGLQSSSDGSGSGSGSGSSGSDTGGTGGSGFCAGKANGIYADPTNKSKFYTCNNGETYEQSCQAGLVFDPSCSCCNWA</sequence>
<dbReference type="PANTHER" id="PTHR11177">
    <property type="entry name" value="CHITINASE"/>
    <property type="match status" value="1"/>
</dbReference>
<dbReference type="AlphaFoldDB" id="A0A8B9TKF2"/>
<proteinExistence type="inferred from homology"/>
<keyword evidence="4" id="KW-0147">Chitin-binding</keyword>
<keyword evidence="6" id="KW-0146">Chitin degradation</keyword>
<evidence type="ECO:0000256" key="1">
    <source>
        <dbReference type="ARBA" id="ARBA00000822"/>
    </source>
</evidence>
<dbReference type="GO" id="GO:0008843">
    <property type="term" value="F:endochitinase activity"/>
    <property type="evidence" value="ECO:0007669"/>
    <property type="project" value="UniProtKB-EC"/>
</dbReference>
<dbReference type="SUPFAM" id="SSF57625">
    <property type="entry name" value="Invertebrate chitin-binding proteins"/>
    <property type="match status" value="1"/>
</dbReference>
<name>A0A8B9TKF2_ANAPL</name>
<comment type="catalytic activity">
    <reaction evidence="1">
        <text>Random endo-hydrolysis of N-acetyl-beta-D-glucosaminide (1-&gt;4)-beta-linkages in chitin and chitodextrins.</text>
        <dbReference type="EC" id="3.2.1.14"/>
    </reaction>
</comment>
<evidence type="ECO:0000259" key="11">
    <source>
        <dbReference type="PROSITE" id="PS51910"/>
    </source>
</evidence>
<accession>A0A8B9TKF2</accession>
<dbReference type="InterPro" id="IPR011583">
    <property type="entry name" value="Chitinase_II/V-like_cat"/>
</dbReference>
<evidence type="ECO:0000256" key="8">
    <source>
        <dbReference type="ARBA" id="ARBA00023295"/>
    </source>
</evidence>
<dbReference type="EC" id="3.2.1.14" evidence="3"/>
<comment type="similarity">
    <text evidence="2">Belongs to the glycosyl hydrolase 18 family. Chitinase class II subfamily.</text>
</comment>
<evidence type="ECO:0000256" key="4">
    <source>
        <dbReference type="ARBA" id="ARBA00022669"/>
    </source>
</evidence>
<dbReference type="GO" id="GO:0005576">
    <property type="term" value="C:extracellular region"/>
    <property type="evidence" value="ECO:0007669"/>
    <property type="project" value="InterPro"/>
</dbReference>
<dbReference type="InterPro" id="IPR001579">
    <property type="entry name" value="Glyco_hydro_18_chit_AS"/>
</dbReference>
<keyword evidence="8" id="KW-0326">Glycosidase</keyword>
<evidence type="ECO:0000256" key="9">
    <source>
        <dbReference type="ARBA" id="ARBA00023326"/>
    </source>
</evidence>
<evidence type="ECO:0000313" key="12">
    <source>
        <dbReference type="Ensembl" id="ENSAPLP00020022825.1"/>
    </source>
</evidence>
<dbReference type="PANTHER" id="PTHR11177:SF188">
    <property type="entry name" value="ACIDIC MAMMALIAN CHITINASE"/>
    <property type="match status" value="1"/>
</dbReference>